<evidence type="ECO:0000313" key="3">
    <source>
        <dbReference type="Proteomes" id="UP001595462"/>
    </source>
</evidence>
<dbReference type="InterPro" id="IPR027417">
    <property type="entry name" value="P-loop_NTPase"/>
</dbReference>
<feature type="domain" description="ORC1/DEAH AAA+ ATPase" evidence="1">
    <location>
        <begin position="42"/>
        <end position="175"/>
    </location>
</feature>
<dbReference type="SUPFAM" id="SSF52540">
    <property type="entry name" value="P-loop containing nucleoside triphosphate hydrolases"/>
    <property type="match status" value="1"/>
</dbReference>
<name>A0ABV7ES43_9GAMM</name>
<gene>
    <name evidence="2" type="ORF">ACFOSU_10545</name>
</gene>
<proteinExistence type="predicted"/>
<protein>
    <submittedName>
        <fullName evidence="2">ATP-binding protein</fullName>
    </submittedName>
</protein>
<dbReference type="EMBL" id="JBHRSS010000004">
    <property type="protein sequence ID" value="MFC3104326.1"/>
    <property type="molecule type" value="Genomic_DNA"/>
</dbReference>
<dbReference type="Proteomes" id="UP001595462">
    <property type="component" value="Unassembled WGS sequence"/>
</dbReference>
<dbReference type="GO" id="GO:0005524">
    <property type="term" value="F:ATP binding"/>
    <property type="evidence" value="ECO:0007669"/>
    <property type="project" value="UniProtKB-KW"/>
</dbReference>
<keyword evidence="2" id="KW-0067">ATP-binding</keyword>
<evidence type="ECO:0000313" key="2">
    <source>
        <dbReference type="EMBL" id="MFC3104326.1"/>
    </source>
</evidence>
<keyword evidence="2" id="KW-0547">Nucleotide-binding</keyword>
<dbReference type="Gene3D" id="3.40.50.300">
    <property type="entry name" value="P-loop containing nucleotide triphosphate hydrolases"/>
    <property type="match status" value="1"/>
</dbReference>
<organism evidence="2 3">
    <name type="scientific">Salinisphaera aquimarina</name>
    <dbReference type="NCBI Taxonomy" id="2094031"/>
    <lineage>
        <taxon>Bacteria</taxon>
        <taxon>Pseudomonadati</taxon>
        <taxon>Pseudomonadota</taxon>
        <taxon>Gammaproteobacteria</taxon>
        <taxon>Salinisphaerales</taxon>
        <taxon>Salinisphaeraceae</taxon>
        <taxon>Salinisphaera</taxon>
    </lineage>
</organism>
<comment type="caution">
    <text evidence="2">The sequence shown here is derived from an EMBL/GenBank/DDBJ whole genome shotgun (WGS) entry which is preliminary data.</text>
</comment>
<dbReference type="RefSeq" id="WP_380689329.1">
    <property type="nucleotide sequence ID" value="NZ_JBHRSS010000004.1"/>
</dbReference>
<evidence type="ECO:0000259" key="1">
    <source>
        <dbReference type="Pfam" id="PF13401"/>
    </source>
</evidence>
<accession>A0ABV7ES43</accession>
<reference evidence="3" key="1">
    <citation type="journal article" date="2019" name="Int. J. Syst. Evol. Microbiol.">
        <title>The Global Catalogue of Microorganisms (GCM) 10K type strain sequencing project: providing services to taxonomists for standard genome sequencing and annotation.</title>
        <authorList>
            <consortium name="The Broad Institute Genomics Platform"/>
            <consortium name="The Broad Institute Genome Sequencing Center for Infectious Disease"/>
            <person name="Wu L."/>
            <person name="Ma J."/>
        </authorList>
    </citation>
    <scope>NUCLEOTIDE SEQUENCE [LARGE SCALE GENOMIC DNA]</scope>
    <source>
        <strain evidence="3">KCTC 52640</strain>
    </source>
</reference>
<sequence>MISDHVDASLHPLYRKSYSIQTPAQTELIEEIKRWLYLGATGGFIWGIPRCGKTVAIQALERSLTTRAGQPIPVFIYNAKTFHMTTDNKHWHALLLGFGHAFASKGRAIDKYQRLIGLLAESATVNERNQVVVVVDEAQKWRRLEYEFMVDLGNDLALHNINLSVLLFGTTELREQAQHLTRDLTGHIRGRFFLREIHYRGLRSKADIAAALRQFDSVLVWPQEEPKSFTEYFLPEAYEQNFRLEDLAGYFWHVFQDERQRHGLTDWPLYYFIATVELLLLDYLPSMKPQACDVRTVAAAFAMSAV</sequence>
<dbReference type="InterPro" id="IPR049945">
    <property type="entry name" value="AAA_22"/>
</dbReference>
<keyword evidence="3" id="KW-1185">Reference proteome</keyword>
<dbReference type="Pfam" id="PF13401">
    <property type="entry name" value="AAA_22"/>
    <property type="match status" value="1"/>
</dbReference>